<evidence type="ECO:0000256" key="1">
    <source>
        <dbReference type="ARBA" id="ARBA00001971"/>
    </source>
</evidence>
<evidence type="ECO:0000256" key="8">
    <source>
        <dbReference type="PIRSR" id="PIRSR602403-1"/>
    </source>
</evidence>
<dbReference type="AlphaFoldDB" id="A0A7C8J449"/>
<dbReference type="Gene3D" id="1.10.630.10">
    <property type="entry name" value="Cytochrome P450"/>
    <property type="match status" value="1"/>
</dbReference>
<keyword evidence="4 8" id="KW-0479">Metal-binding</keyword>
<evidence type="ECO:0000256" key="5">
    <source>
        <dbReference type="ARBA" id="ARBA00023002"/>
    </source>
</evidence>
<accession>A0A7C8J449</accession>
<feature type="binding site" description="axial binding residue" evidence="8">
    <location>
        <position position="474"/>
    </location>
    <ligand>
        <name>heme</name>
        <dbReference type="ChEBI" id="CHEBI:30413"/>
    </ligand>
    <ligandPart>
        <name>Fe</name>
        <dbReference type="ChEBI" id="CHEBI:18248"/>
    </ligandPart>
</feature>
<evidence type="ECO:0000256" key="4">
    <source>
        <dbReference type="ARBA" id="ARBA00022723"/>
    </source>
</evidence>
<keyword evidence="9" id="KW-0472">Membrane</keyword>
<evidence type="ECO:0000256" key="9">
    <source>
        <dbReference type="SAM" id="Phobius"/>
    </source>
</evidence>
<keyword evidence="11" id="KW-1185">Reference proteome</keyword>
<keyword evidence="5" id="KW-0560">Oxidoreductase</keyword>
<dbReference type="InterPro" id="IPR001128">
    <property type="entry name" value="Cyt_P450"/>
</dbReference>
<dbReference type="InterPro" id="IPR036396">
    <property type="entry name" value="Cyt_P450_sf"/>
</dbReference>
<dbReference type="PRINTS" id="PR00465">
    <property type="entry name" value="EP450IV"/>
</dbReference>
<evidence type="ECO:0000256" key="2">
    <source>
        <dbReference type="ARBA" id="ARBA00010617"/>
    </source>
</evidence>
<keyword evidence="7" id="KW-0503">Monooxygenase</keyword>
<dbReference type="InParanoid" id="A0A7C8J449"/>
<name>A0A7C8J449_9PEZI</name>
<evidence type="ECO:0000256" key="7">
    <source>
        <dbReference type="ARBA" id="ARBA00023033"/>
    </source>
</evidence>
<comment type="caution">
    <text evidence="10">The sequence shown here is derived from an EMBL/GenBank/DDBJ whole genome shotgun (WGS) entry which is preliminary data.</text>
</comment>
<sequence>MSALDYKSAAIVAVVYVCSLLVFYAVYLELFTRKRVLKSLPSAGFGKGFFNWSRASVRQVLVAPETVEQGYKQVGIFYKSKHSYMVPHSSFRPHVMLPQQHIRWLSRQPESILNPEVVRSERQGINFFPIKSHPKTVLMAAHKVITEAINQKLDVVQLQMYDGIRQAVDTGLGTDTEGVWKEVPLVDTLSTVLDSAVSRAFFGANLSRDGSFLHILRLFIVGGGVLTELIGQLPVGFLRLLVAVPFNLFTRATKEICAAYYLRPEVYKRIAQIDSSSDSVGEGYDFITECIISIRKLKFSLGTDEVTFVTDLLMFLALAGVVSTRTTTVNTFMDILGPQGTRQGTYLTLRQEAESILKSETDWASADALKAMVNIDSCMRESARKNPLQTRGLMRQVMPKDGVTLPDGAHVPQGTWLGIPVEAIHRDENIYPDAREFDALRFARMRVEGQYNKSLDASEPSDTYMFFSYGRSACPGRWFATRVMKLLIAYVTVHYDMKPLPEDAERYSVGDTKFHHSTVKMALRRRKLD</sequence>
<keyword evidence="3 8" id="KW-0349">Heme</keyword>
<evidence type="ECO:0000256" key="3">
    <source>
        <dbReference type="ARBA" id="ARBA00022617"/>
    </source>
</evidence>
<reference evidence="10 11" key="1">
    <citation type="submission" date="2019-12" db="EMBL/GenBank/DDBJ databases">
        <title>Draft genome sequence of the ascomycete Xylaria multiplex DSM 110363.</title>
        <authorList>
            <person name="Buettner E."/>
            <person name="Kellner H."/>
        </authorList>
    </citation>
    <scope>NUCLEOTIDE SEQUENCE [LARGE SCALE GENOMIC DNA]</scope>
    <source>
        <strain evidence="10 11">DSM 110363</strain>
    </source>
</reference>
<feature type="transmembrane region" description="Helical" evidence="9">
    <location>
        <begin position="6"/>
        <end position="28"/>
    </location>
</feature>
<evidence type="ECO:0000256" key="6">
    <source>
        <dbReference type="ARBA" id="ARBA00023004"/>
    </source>
</evidence>
<protein>
    <recommendedName>
        <fullName evidence="12">Cytochrome P450</fullName>
    </recommendedName>
</protein>
<dbReference type="PANTHER" id="PTHR46206">
    <property type="entry name" value="CYTOCHROME P450"/>
    <property type="match status" value="1"/>
</dbReference>
<dbReference type="InterPro" id="IPR002403">
    <property type="entry name" value="Cyt_P450_E_grp-IV"/>
</dbReference>
<dbReference type="OrthoDB" id="1844152at2759"/>
<dbReference type="GO" id="GO:0004497">
    <property type="term" value="F:monooxygenase activity"/>
    <property type="evidence" value="ECO:0007669"/>
    <property type="project" value="UniProtKB-KW"/>
</dbReference>
<keyword evidence="9" id="KW-1133">Transmembrane helix</keyword>
<gene>
    <name evidence="10" type="ORF">GQX73_g36</name>
</gene>
<comment type="cofactor">
    <cofactor evidence="1 8">
        <name>heme</name>
        <dbReference type="ChEBI" id="CHEBI:30413"/>
    </cofactor>
</comment>
<dbReference type="SUPFAM" id="SSF48264">
    <property type="entry name" value="Cytochrome P450"/>
    <property type="match status" value="1"/>
</dbReference>
<evidence type="ECO:0008006" key="12">
    <source>
        <dbReference type="Google" id="ProtNLM"/>
    </source>
</evidence>
<dbReference type="EMBL" id="WUBL01000001">
    <property type="protein sequence ID" value="KAF2973482.1"/>
    <property type="molecule type" value="Genomic_DNA"/>
</dbReference>
<dbReference type="GO" id="GO:0016705">
    <property type="term" value="F:oxidoreductase activity, acting on paired donors, with incorporation or reduction of molecular oxygen"/>
    <property type="evidence" value="ECO:0007669"/>
    <property type="project" value="InterPro"/>
</dbReference>
<dbReference type="Pfam" id="PF00067">
    <property type="entry name" value="p450"/>
    <property type="match status" value="1"/>
</dbReference>
<proteinExistence type="inferred from homology"/>
<keyword evidence="9" id="KW-0812">Transmembrane</keyword>
<dbReference type="CDD" id="cd11041">
    <property type="entry name" value="CYP503A1-like"/>
    <property type="match status" value="1"/>
</dbReference>
<keyword evidence="6 8" id="KW-0408">Iron</keyword>
<comment type="similarity">
    <text evidence="2">Belongs to the cytochrome P450 family.</text>
</comment>
<dbReference type="GO" id="GO:0005506">
    <property type="term" value="F:iron ion binding"/>
    <property type="evidence" value="ECO:0007669"/>
    <property type="project" value="InterPro"/>
</dbReference>
<dbReference type="GO" id="GO:0020037">
    <property type="term" value="F:heme binding"/>
    <property type="evidence" value="ECO:0007669"/>
    <property type="project" value="InterPro"/>
</dbReference>
<dbReference type="PANTHER" id="PTHR46206:SF1">
    <property type="entry name" value="P450, PUTATIVE (EUROFUNG)-RELATED"/>
    <property type="match status" value="1"/>
</dbReference>
<dbReference type="Proteomes" id="UP000481858">
    <property type="component" value="Unassembled WGS sequence"/>
</dbReference>
<evidence type="ECO:0000313" key="10">
    <source>
        <dbReference type="EMBL" id="KAF2973482.1"/>
    </source>
</evidence>
<evidence type="ECO:0000313" key="11">
    <source>
        <dbReference type="Proteomes" id="UP000481858"/>
    </source>
</evidence>
<organism evidence="10 11">
    <name type="scientific">Xylaria multiplex</name>
    <dbReference type="NCBI Taxonomy" id="323545"/>
    <lineage>
        <taxon>Eukaryota</taxon>
        <taxon>Fungi</taxon>
        <taxon>Dikarya</taxon>
        <taxon>Ascomycota</taxon>
        <taxon>Pezizomycotina</taxon>
        <taxon>Sordariomycetes</taxon>
        <taxon>Xylariomycetidae</taxon>
        <taxon>Xylariales</taxon>
        <taxon>Xylariaceae</taxon>
        <taxon>Xylaria</taxon>
    </lineage>
</organism>